<feature type="transmembrane region" description="Helical" evidence="24">
    <location>
        <begin position="56"/>
        <end position="76"/>
    </location>
</feature>
<keyword evidence="17 24" id="KW-0472">Membrane</keyword>
<keyword evidence="18" id="KW-0594">Phospholipid biosynthesis</keyword>
<feature type="binding site" evidence="23">
    <location>
        <position position="77"/>
    </location>
    <ligand>
        <name>a divalent metal cation</name>
        <dbReference type="ChEBI" id="CHEBI:60240"/>
    </ligand>
</feature>
<evidence type="ECO:0000256" key="10">
    <source>
        <dbReference type="ARBA" id="ARBA00022723"/>
    </source>
</evidence>
<evidence type="ECO:0000256" key="5">
    <source>
        <dbReference type="ARBA" id="ARBA00022475"/>
    </source>
</evidence>
<dbReference type="Pfam" id="PF01219">
    <property type="entry name" value="DAGK_prokar"/>
    <property type="match status" value="1"/>
</dbReference>
<protein>
    <recommendedName>
        <fullName evidence="4 24">Diacylglycerol kinase</fullName>
        <ecNumber evidence="3 24">2.7.1.107</ecNumber>
    </recommendedName>
</protein>
<dbReference type="InterPro" id="IPR033718">
    <property type="entry name" value="DAGK_prok"/>
</dbReference>
<keyword evidence="8 24" id="KW-0808">Transferase</keyword>
<dbReference type="GO" id="GO:0005524">
    <property type="term" value="F:ATP binding"/>
    <property type="evidence" value="ECO:0007669"/>
    <property type="project" value="UniProtKB-KW"/>
</dbReference>
<evidence type="ECO:0000256" key="19">
    <source>
        <dbReference type="ARBA" id="ARBA00023264"/>
    </source>
</evidence>
<feature type="transmembrane region" description="Helical" evidence="24">
    <location>
        <begin position="97"/>
        <end position="118"/>
    </location>
</feature>
<keyword evidence="11 22" id="KW-0547">Nucleotide-binding</keyword>
<dbReference type="PROSITE" id="PS01069">
    <property type="entry name" value="DAGK_PROKAR"/>
    <property type="match status" value="1"/>
</dbReference>
<evidence type="ECO:0000256" key="4">
    <source>
        <dbReference type="ARBA" id="ARBA00017575"/>
    </source>
</evidence>
<dbReference type="Proteomes" id="UP000282818">
    <property type="component" value="Unassembled WGS sequence"/>
</dbReference>
<feature type="binding site" evidence="21">
    <location>
        <position position="10"/>
    </location>
    <ligand>
        <name>substrate</name>
    </ligand>
</feature>
<evidence type="ECO:0000256" key="18">
    <source>
        <dbReference type="ARBA" id="ARBA00023209"/>
    </source>
</evidence>
<evidence type="ECO:0000256" key="15">
    <source>
        <dbReference type="ARBA" id="ARBA00022989"/>
    </source>
</evidence>
<keyword evidence="14 23" id="KW-0460">Magnesium</keyword>
<dbReference type="RefSeq" id="WP_127692562.1">
    <property type="nucleotide sequence ID" value="NZ_SACQ01000001.1"/>
</dbReference>
<keyword evidence="9 24" id="KW-0812">Transmembrane</keyword>
<evidence type="ECO:0000256" key="21">
    <source>
        <dbReference type="PIRSR" id="PIRSR600829-2"/>
    </source>
</evidence>
<comment type="catalytic activity">
    <reaction evidence="24">
        <text>a 1,2-diacyl-sn-glycerol + ATP = a 1,2-diacyl-sn-glycero-3-phosphate + ADP + H(+)</text>
        <dbReference type="Rhea" id="RHEA:10272"/>
        <dbReference type="ChEBI" id="CHEBI:15378"/>
        <dbReference type="ChEBI" id="CHEBI:17815"/>
        <dbReference type="ChEBI" id="CHEBI:30616"/>
        <dbReference type="ChEBI" id="CHEBI:58608"/>
        <dbReference type="ChEBI" id="CHEBI:456216"/>
        <dbReference type="EC" id="2.7.1.107"/>
    </reaction>
</comment>
<evidence type="ECO:0000313" key="25">
    <source>
        <dbReference type="EMBL" id="RVU32393.1"/>
    </source>
</evidence>
<dbReference type="EMBL" id="SACQ01000001">
    <property type="protein sequence ID" value="RVU32393.1"/>
    <property type="molecule type" value="Genomic_DNA"/>
</dbReference>
<comment type="function">
    <text evidence="24">Catalyzes the ATP-dependent phosphorylation of sn-l,2-diacylglycerol (DAG) to phosphatidic acid. Involved in the recycling of diacylglycerol produced as a by-product during membrane-derived oligosaccharide (MDO) biosynthesis.</text>
</comment>
<evidence type="ECO:0000256" key="13">
    <source>
        <dbReference type="ARBA" id="ARBA00022840"/>
    </source>
</evidence>
<sequence length="124" mass="13465">MKLKVRGVARFYYATCYSIKGLKAAFKHEPAFQYEVIAFAVLFPLAFWVAQTATQWALLVGSALLVLILELINSAIEAVVDRAGTEFNELAGRAKDLGSAAVMLGLMVTGAVWAGIIIDNQGWL</sequence>
<keyword evidence="12 24" id="KW-0418">Kinase</keyword>
<dbReference type="PANTHER" id="PTHR34299:SF1">
    <property type="entry name" value="DIACYLGLYCEROL KINASE"/>
    <property type="match status" value="1"/>
</dbReference>
<feature type="binding site" evidence="22">
    <location>
        <begin position="95"/>
        <end position="96"/>
    </location>
    <ligand>
        <name>ATP</name>
        <dbReference type="ChEBI" id="CHEBI:30616"/>
    </ligand>
</feature>
<accession>A0A437QDD4</accession>
<feature type="binding site" evidence="22">
    <location>
        <position position="77"/>
    </location>
    <ligand>
        <name>ATP</name>
        <dbReference type="ChEBI" id="CHEBI:30616"/>
    </ligand>
</feature>
<evidence type="ECO:0000256" key="23">
    <source>
        <dbReference type="PIRSR" id="PIRSR600829-4"/>
    </source>
</evidence>
<name>A0A437QDD4_9GAMM</name>
<proteinExistence type="inferred from homology"/>
<evidence type="ECO:0000256" key="2">
    <source>
        <dbReference type="ARBA" id="ARBA00005967"/>
    </source>
</evidence>
<feature type="binding site" evidence="22">
    <location>
        <position position="17"/>
    </location>
    <ligand>
        <name>ATP</name>
        <dbReference type="ChEBI" id="CHEBI:30616"/>
    </ligand>
</feature>
<evidence type="ECO:0000256" key="11">
    <source>
        <dbReference type="ARBA" id="ARBA00022741"/>
    </source>
</evidence>
<dbReference type="AlphaFoldDB" id="A0A437QDD4"/>
<gene>
    <name evidence="25" type="ORF">EOE65_01700</name>
</gene>
<feature type="binding site" evidence="21">
    <location>
        <position position="70"/>
    </location>
    <ligand>
        <name>substrate</name>
    </ligand>
</feature>
<feature type="binding site" evidence="21">
    <location>
        <position position="99"/>
    </location>
    <ligand>
        <name>substrate</name>
    </ligand>
</feature>
<comment type="similarity">
    <text evidence="2 24">Belongs to the bacterial diacylglycerol kinase family.</text>
</comment>
<dbReference type="PANTHER" id="PTHR34299">
    <property type="entry name" value="DIACYLGLYCEROL KINASE"/>
    <property type="match status" value="1"/>
</dbReference>
<keyword evidence="16 24" id="KW-0443">Lipid metabolism</keyword>
<keyword evidence="15 24" id="KW-1133">Transmembrane helix</keyword>
<evidence type="ECO:0000256" key="6">
    <source>
        <dbReference type="ARBA" id="ARBA00022516"/>
    </source>
</evidence>
<dbReference type="GO" id="GO:0006654">
    <property type="term" value="P:phosphatidic acid biosynthetic process"/>
    <property type="evidence" value="ECO:0007669"/>
    <property type="project" value="InterPro"/>
</dbReference>
<keyword evidence="5" id="KW-1003">Cell membrane</keyword>
<evidence type="ECO:0000256" key="14">
    <source>
        <dbReference type="ARBA" id="ARBA00022842"/>
    </source>
</evidence>
<evidence type="ECO:0000256" key="1">
    <source>
        <dbReference type="ARBA" id="ARBA00004429"/>
    </source>
</evidence>
<keyword evidence="26" id="KW-1185">Reference proteome</keyword>
<feature type="binding site" evidence="22">
    <location>
        <position position="29"/>
    </location>
    <ligand>
        <name>ATP</name>
        <dbReference type="ChEBI" id="CHEBI:30616"/>
    </ligand>
</feature>
<keyword evidence="19 24" id="KW-1208">Phospholipid metabolism</keyword>
<dbReference type="CDD" id="cd14264">
    <property type="entry name" value="DAGK_IM"/>
    <property type="match status" value="1"/>
</dbReference>
<organism evidence="25 26">
    <name type="scientific">Neptunomonas marina</name>
    <dbReference type="NCBI Taxonomy" id="1815562"/>
    <lineage>
        <taxon>Bacteria</taxon>
        <taxon>Pseudomonadati</taxon>
        <taxon>Pseudomonadota</taxon>
        <taxon>Gammaproteobacteria</taxon>
        <taxon>Oceanospirillales</taxon>
        <taxon>Oceanospirillaceae</taxon>
        <taxon>Neptunomonas</taxon>
    </lineage>
</organism>
<feature type="binding site" evidence="23">
    <location>
        <position position="29"/>
    </location>
    <ligand>
        <name>a divalent metal cation</name>
        <dbReference type="ChEBI" id="CHEBI:60240"/>
    </ligand>
</feature>
<evidence type="ECO:0000256" key="7">
    <source>
        <dbReference type="ARBA" id="ARBA00022519"/>
    </source>
</evidence>
<dbReference type="InterPro" id="IPR036945">
    <property type="entry name" value="DAGK_sf"/>
</dbReference>
<evidence type="ECO:0000313" key="26">
    <source>
        <dbReference type="Proteomes" id="UP000282818"/>
    </source>
</evidence>
<dbReference type="GO" id="GO:0005886">
    <property type="term" value="C:plasma membrane"/>
    <property type="evidence" value="ECO:0007669"/>
    <property type="project" value="UniProtKB-SubCell"/>
</dbReference>
<evidence type="ECO:0000256" key="16">
    <source>
        <dbReference type="ARBA" id="ARBA00023098"/>
    </source>
</evidence>
<reference evidence="25 26" key="1">
    <citation type="submission" date="2019-01" db="EMBL/GenBank/DDBJ databases">
        <authorList>
            <person name="Chen W.-M."/>
        </authorList>
    </citation>
    <scope>NUCLEOTIDE SEQUENCE [LARGE SCALE GENOMIC DNA]</scope>
    <source>
        <strain evidence="25 26">HPM-16</strain>
    </source>
</reference>
<feature type="active site" description="Proton acceptor" evidence="20">
    <location>
        <position position="70"/>
    </location>
</feature>
<evidence type="ECO:0000256" key="12">
    <source>
        <dbReference type="ARBA" id="ARBA00022777"/>
    </source>
</evidence>
<keyword evidence="10 23" id="KW-0479">Metal-binding</keyword>
<dbReference type="EC" id="2.7.1.107" evidence="3 24"/>
<evidence type="ECO:0000256" key="9">
    <source>
        <dbReference type="ARBA" id="ARBA00022692"/>
    </source>
</evidence>
<feature type="binding site" evidence="22">
    <location>
        <position position="10"/>
    </location>
    <ligand>
        <name>ATP</name>
        <dbReference type="ChEBI" id="CHEBI:30616"/>
    </ligand>
</feature>
<comment type="cofactor">
    <cofactor evidence="23">
        <name>Mg(2+)</name>
        <dbReference type="ChEBI" id="CHEBI:18420"/>
    </cofactor>
    <text evidence="23">Mn(2+), Zn(2+), Cd(2+) and Co(2+) support activity to lesser extents.</text>
</comment>
<dbReference type="GO" id="GO:0004143">
    <property type="term" value="F:ATP-dependent diacylglycerol kinase activity"/>
    <property type="evidence" value="ECO:0007669"/>
    <property type="project" value="UniProtKB-EC"/>
</dbReference>
<comment type="caution">
    <text evidence="25">The sequence shown here is derived from an EMBL/GenBank/DDBJ whole genome shotgun (WGS) entry which is preliminary data.</text>
</comment>
<dbReference type="InterPro" id="IPR000829">
    <property type="entry name" value="DAGK"/>
</dbReference>
<dbReference type="GO" id="GO:0046872">
    <property type="term" value="F:metal ion binding"/>
    <property type="evidence" value="ECO:0007669"/>
    <property type="project" value="UniProtKB-KW"/>
</dbReference>
<feature type="transmembrane region" description="Helical" evidence="24">
    <location>
        <begin position="32"/>
        <end position="50"/>
    </location>
</feature>
<comment type="subcellular location">
    <subcellularLocation>
        <location evidence="1 24">Cell inner membrane</location>
        <topology evidence="1 24">Multi-pass membrane protein</topology>
    </subcellularLocation>
</comment>
<dbReference type="Gene3D" id="1.10.287.3610">
    <property type="match status" value="1"/>
</dbReference>
<evidence type="ECO:0000256" key="17">
    <source>
        <dbReference type="ARBA" id="ARBA00023136"/>
    </source>
</evidence>
<keyword evidence="6" id="KW-0444">Lipid biosynthesis</keyword>
<evidence type="ECO:0000256" key="22">
    <source>
        <dbReference type="PIRSR" id="PIRSR600829-3"/>
    </source>
</evidence>
<evidence type="ECO:0000256" key="3">
    <source>
        <dbReference type="ARBA" id="ARBA00012133"/>
    </source>
</evidence>
<evidence type="ECO:0000256" key="8">
    <source>
        <dbReference type="ARBA" id="ARBA00022679"/>
    </source>
</evidence>
<keyword evidence="7 24" id="KW-0997">Cell inner membrane</keyword>
<evidence type="ECO:0000256" key="20">
    <source>
        <dbReference type="PIRSR" id="PIRSR600829-1"/>
    </source>
</evidence>
<evidence type="ECO:0000256" key="24">
    <source>
        <dbReference type="RuleBase" id="RU363065"/>
    </source>
</evidence>
<feature type="binding site" evidence="21">
    <location>
        <begin position="31"/>
        <end position="35"/>
    </location>
    <ligand>
        <name>substrate</name>
    </ligand>
</feature>
<keyword evidence="13 22" id="KW-0067">ATP-binding</keyword>